<proteinExistence type="predicted"/>
<dbReference type="EMBL" id="OUNC01000045">
    <property type="protein sequence ID" value="SPP29396.1"/>
    <property type="molecule type" value="Genomic_DNA"/>
</dbReference>
<dbReference type="RefSeq" id="WP_425320833.1">
    <property type="nucleotide sequence ID" value="NZ_OUNC01000045.1"/>
</dbReference>
<protein>
    <recommendedName>
        <fullName evidence="1">Macro domain-containing protein</fullName>
    </recommendedName>
</protein>
<accession>A0A2X0QLE0</accession>
<dbReference type="SUPFAM" id="SSF52949">
    <property type="entry name" value="Macro domain-like"/>
    <property type="match status" value="1"/>
</dbReference>
<dbReference type="InterPro" id="IPR002589">
    <property type="entry name" value="Macro_dom"/>
</dbReference>
<sequence>MSEFYIKGHKSIAIPIISSGSYGLDEKVARRIAYASVYNFLLKLKSSNIDVFNYIEKIIFVIKKDL</sequence>
<dbReference type="PROSITE" id="PS51154">
    <property type="entry name" value="MACRO"/>
    <property type="match status" value="1"/>
</dbReference>
<reference evidence="3" key="1">
    <citation type="submission" date="2018-04" db="EMBL/GenBank/DDBJ databases">
        <authorList>
            <person name="Illikoud N."/>
        </authorList>
    </citation>
    <scope>NUCLEOTIDE SEQUENCE [LARGE SCALE GENOMIC DNA]</scope>
</reference>
<organism evidence="2 3">
    <name type="scientific">Brochothrix thermosphacta</name>
    <name type="common">Microbacterium thermosphactum</name>
    <dbReference type="NCBI Taxonomy" id="2756"/>
    <lineage>
        <taxon>Bacteria</taxon>
        <taxon>Bacillati</taxon>
        <taxon>Bacillota</taxon>
        <taxon>Bacilli</taxon>
        <taxon>Bacillales</taxon>
        <taxon>Listeriaceae</taxon>
        <taxon>Brochothrix</taxon>
    </lineage>
</organism>
<evidence type="ECO:0000313" key="3">
    <source>
        <dbReference type="Proteomes" id="UP000270190"/>
    </source>
</evidence>
<dbReference type="Gene3D" id="3.40.220.10">
    <property type="entry name" value="Leucine Aminopeptidase, subunit E, domain 1"/>
    <property type="match status" value="1"/>
</dbReference>
<dbReference type="AlphaFoldDB" id="A0A2X0QLE0"/>
<name>A0A2X0QLE0_BROTH</name>
<feature type="domain" description="Macro" evidence="1">
    <location>
        <begin position="1"/>
        <end position="66"/>
    </location>
</feature>
<dbReference type="Proteomes" id="UP000270190">
    <property type="component" value="Unassembled WGS sequence"/>
</dbReference>
<evidence type="ECO:0000259" key="1">
    <source>
        <dbReference type="PROSITE" id="PS51154"/>
    </source>
</evidence>
<gene>
    <name evidence="2" type="ORF">BTBSAS_50044</name>
</gene>
<evidence type="ECO:0000313" key="2">
    <source>
        <dbReference type="EMBL" id="SPP29396.1"/>
    </source>
</evidence>
<dbReference type="InterPro" id="IPR043472">
    <property type="entry name" value="Macro_dom-like"/>
</dbReference>